<keyword evidence="6 8" id="KW-0234">DNA repair</keyword>
<name>A0AAV9IV63_CYACA</name>
<proteinExistence type="inferred from homology"/>
<sequence>MRQATATSCVEYAARLPVAELETLFEGSGYAVQGLFRALPPPAKALALRIWWRSVSGDEEAPLSARQLLSVWLAKDSGADATPAKHRRGRPGAEGPETTASNGTGSTEHDRVAAHVLQSLLRVGFLRQVALGAAGADADVHSSAYGEAVAYEMPASVQDHLSRFLFGTGARRRRLLDTFGSISNTASTRKVQGGSAARGPFAVFVDAEVGDTASCKVDQRIPLSALDEHARTAWEQVLHFLVGTPAAVAAPAYDVVGAEADGDGRGAPSSHRRPAPTPSPPSDEIVEALLRLGVSEPVGTDGMRITDRGFSYLLMDTTAQIWTLLEDYMNSRGGDVVERHEMLDLLFRFGFAVVGRRYAVTDASLSDRQRRMLAFLAEVGLVYLGDAEVDARAAEQRRREEQATETEGFFLRKRPLNASRVEERAPAGASTAAIASATASTCQPAPNISANFAKRLHRSPHHLYFTPTRLGADMVQGNRVEGVLAAGDGFGRHSDVLIEAPSANAAAATPLPLSRTPGAIGLELVIETNFRVYAYCTSLLQIELLSLFTRLLYRLPNMAIGVLTRDSVRSALRTGITGSQIVHFLAAHVLHGQPVPYNVRDQILLWESEQRRVQMQPAVLFDDFAPTADGQALYQQVSQHAAELGARLWCDPSRQLLVVHAEAFDATREFIRRHT</sequence>
<dbReference type="PANTHER" id="PTHR13152">
    <property type="entry name" value="TFIIH, POLYPEPTIDE 4"/>
    <property type="match status" value="1"/>
</dbReference>
<evidence type="ECO:0000256" key="5">
    <source>
        <dbReference type="ARBA" id="ARBA00023163"/>
    </source>
</evidence>
<dbReference type="PANTHER" id="PTHR13152:SF0">
    <property type="entry name" value="GENERAL TRANSCRIPTION FACTOR IIH SUBUNIT 4"/>
    <property type="match status" value="1"/>
</dbReference>
<keyword evidence="7 8" id="KW-0539">Nucleus</keyword>
<feature type="domain" description="Transcription factor Tfb2 C-terminal" evidence="10">
    <location>
        <begin position="601"/>
        <end position="672"/>
    </location>
</feature>
<dbReference type="GO" id="GO:0001671">
    <property type="term" value="F:ATPase activator activity"/>
    <property type="evidence" value="ECO:0007669"/>
    <property type="project" value="InterPro"/>
</dbReference>
<evidence type="ECO:0000256" key="4">
    <source>
        <dbReference type="ARBA" id="ARBA00023015"/>
    </source>
</evidence>
<dbReference type="InterPro" id="IPR040662">
    <property type="entry name" value="Tfb2_C"/>
</dbReference>
<dbReference type="InterPro" id="IPR004598">
    <property type="entry name" value="TFIIH_p52/Tfb2"/>
</dbReference>
<evidence type="ECO:0000256" key="9">
    <source>
        <dbReference type="SAM" id="MobiDB-lite"/>
    </source>
</evidence>
<evidence type="ECO:0000256" key="8">
    <source>
        <dbReference type="RuleBase" id="RU364024"/>
    </source>
</evidence>
<dbReference type="Pfam" id="PF03849">
    <property type="entry name" value="Tfb2"/>
    <property type="match status" value="2"/>
</dbReference>
<evidence type="ECO:0000256" key="3">
    <source>
        <dbReference type="ARBA" id="ARBA00022763"/>
    </source>
</evidence>
<dbReference type="EMBL" id="JANCYW010000007">
    <property type="protein sequence ID" value="KAK4536152.1"/>
    <property type="molecule type" value="Genomic_DNA"/>
</dbReference>
<evidence type="ECO:0000256" key="2">
    <source>
        <dbReference type="ARBA" id="ARBA00007132"/>
    </source>
</evidence>
<keyword evidence="12" id="KW-1185">Reference proteome</keyword>
<dbReference type="AlphaFoldDB" id="A0AAV9IV63"/>
<dbReference type="Proteomes" id="UP001301350">
    <property type="component" value="Unassembled WGS sequence"/>
</dbReference>
<comment type="subcellular location">
    <subcellularLocation>
        <location evidence="1 8">Nucleus</location>
    </subcellularLocation>
</comment>
<dbReference type="GO" id="GO:0003690">
    <property type="term" value="F:double-stranded DNA binding"/>
    <property type="evidence" value="ECO:0007669"/>
    <property type="project" value="TreeGrafter"/>
</dbReference>
<comment type="function">
    <text evidence="8">Component of the general transcription and DNA repair factor IIH (TFIIH) core complex which is involved in general and transcription-coupled nucleotide excision repair (NER) of damaged DNA.</text>
</comment>
<keyword evidence="5 8" id="KW-0804">Transcription</keyword>
<comment type="caution">
    <text evidence="11">The sequence shown here is derived from an EMBL/GenBank/DDBJ whole genome shotgun (WGS) entry which is preliminary data.</text>
</comment>
<protein>
    <recommendedName>
        <fullName evidence="8">General transcription factor IIH subunit 4</fullName>
    </recommendedName>
</protein>
<evidence type="ECO:0000256" key="7">
    <source>
        <dbReference type="ARBA" id="ARBA00023242"/>
    </source>
</evidence>
<accession>A0AAV9IV63</accession>
<dbReference type="GO" id="GO:0005675">
    <property type="term" value="C:transcription factor TFIIH holo complex"/>
    <property type="evidence" value="ECO:0007669"/>
    <property type="project" value="TreeGrafter"/>
</dbReference>
<feature type="region of interest" description="Disordered" evidence="9">
    <location>
        <begin position="259"/>
        <end position="282"/>
    </location>
</feature>
<dbReference type="GO" id="GO:0006289">
    <property type="term" value="P:nucleotide-excision repair"/>
    <property type="evidence" value="ECO:0007669"/>
    <property type="project" value="InterPro"/>
</dbReference>
<evidence type="ECO:0000256" key="6">
    <source>
        <dbReference type="ARBA" id="ARBA00023204"/>
    </source>
</evidence>
<evidence type="ECO:0000259" key="10">
    <source>
        <dbReference type="Pfam" id="PF18307"/>
    </source>
</evidence>
<dbReference type="GO" id="GO:0000439">
    <property type="term" value="C:transcription factor TFIIH core complex"/>
    <property type="evidence" value="ECO:0007669"/>
    <property type="project" value="InterPro"/>
</dbReference>
<gene>
    <name evidence="11" type="ORF">CDCA_CDCA07G2177</name>
</gene>
<dbReference type="Pfam" id="PF18307">
    <property type="entry name" value="Tfb2_C"/>
    <property type="match status" value="1"/>
</dbReference>
<comment type="similarity">
    <text evidence="2 8">Belongs to the TFB2 family.</text>
</comment>
<feature type="region of interest" description="Disordered" evidence="9">
    <location>
        <begin position="80"/>
        <end position="107"/>
    </location>
</feature>
<evidence type="ECO:0000256" key="1">
    <source>
        <dbReference type="ARBA" id="ARBA00004123"/>
    </source>
</evidence>
<evidence type="ECO:0000313" key="11">
    <source>
        <dbReference type="EMBL" id="KAK4536152.1"/>
    </source>
</evidence>
<evidence type="ECO:0000313" key="12">
    <source>
        <dbReference type="Proteomes" id="UP001301350"/>
    </source>
</evidence>
<dbReference type="Gene3D" id="3.30.70.2610">
    <property type="match status" value="1"/>
</dbReference>
<keyword evidence="3 8" id="KW-0227">DNA damage</keyword>
<organism evidence="11 12">
    <name type="scientific">Cyanidium caldarium</name>
    <name type="common">Red alga</name>
    <dbReference type="NCBI Taxonomy" id="2771"/>
    <lineage>
        <taxon>Eukaryota</taxon>
        <taxon>Rhodophyta</taxon>
        <taxon>Bangiophyceae</taxon>
        <taxon>Cyanidiales</taxon>
        <taxon>Cyanidiaceae</taxon>
        <taxon>Cyanidium</taxon>
    </lineage>
</organism>
<keyword evidence="4 8" id="KW-0805">Transcription regulation</keyword>
<reference evidence="11 12" key="1">
    <citation type="submission" date="2022-07" db="EMBL/GenBank/DDBJ databases">
        <title>Genome-wide signatures of adaptation to extreme environments.</title>
        <authorList>
            <person name="Cho C.H."/>
            <person name="Yoon H.S."/>
        </authorList>
    </citation>
    <scope>NUCLEOTIDE SEQUENCE [LARGE SCALE GENOMIC DNA]</scope>
    <source>
        <strain evidence="11 12">DBV 063 E5</strain>
    </source>
</reference>